<dbReference type="Proteomes" id="UP000197138">
    <property type="component" value="Unassembled WGS sequence"/>
</dbReference>
<comment type="caution">
    <text evidence="2">The sequence shown here is derived from an EMBL/GenBank/DDBJ whole genome shotgun (WGS) entry which is preliminary data.</text>
</comment>
<evidence type="ECO:0000313" key="5">
    <source>
        <dbReference type="Proteomes" id="UP000233551"/>
    </source>
</evidence>
<proteinExistence type="predicted"/>
<dbReference type="AlphaFoldDB" id="A0A218WYI8"/>
<gene>
    <name evidence="2" type="ORF">CDL15_Pgr017038</name>
    <name evidence="3" type="ORF">CRG98_006669</name>
</gene>
<evidence type="ECO:0000313" key="2">
    <source>
        <dbReference type="EMBL" id="OWM77638.1"/>
    </source>
</evidence>
<reference evidence="2" key="2">
    <citation type="submission" date="2017-06" db="EMBL/GenBank/DDBJ databases">
        <title>The pomegranate genome and the genomics of punicalagin biosynthesis.</title>
        <authorList>
            <person name="Xu C."/>
        </authorList>
    </citation>
    <scope>NUCLEOTIDE SEQUENCE [LARGE SCALE GENOMIC DNA]</scope>
    <source>
        <tissue evidence="2">Fresh leaf</tissue>
    </source>
</reference>
<dbReference type="Proteomes" id="UP000233551">
    <property type="component" value="Unassembled WGS sequence"/>
</dbReference>
<accession>A0A218WYI8</accession>
<dbReference type="EMBL" id="PGOL01000304">
    <property type="protein sequence ID" value="PKI72969.1"/>
    <property type="molecule type" value="Genomic_DNA"/>
</dbReference>
<evidence type="ECO:0000313" key="4">
    <source>
        <dbReference type="Proteomes" id="UP000197138"/>
    </source>
</evidence>
<protein>
    <submittedName>
        <fullName evidence="2">Uncharacterized protein</fullName>
    </submittedName>
</protein>
<reference evidence="4" key="1">
    <citation type="journal article" date="2017" name="Plant J.">
        <title>The pomegranate (Punica granatum L.) genome and the genomics of punicalagin biosynthesis.</title>
        <authorList>
            <person name="Qin G."/>
            <person name="Xu C."/>
            <person name="Ming R."/>
            <person name="Tang H."/>
            <person name="Guyot R."/>
            <person name="Kramer E.M."/>
            <person name="Hu Y."/>
            <person name="Yi X."/>
            <person name="Qi Y."/>
            <person name="Xu X."/>
            <person name="Gao Z."/>
            <person name="Pan H."/>
            <person name="Jian J."/>
            <person name="Tian Y."/>
            <person name="Yue Z."/>
            <person name="Xu Y."/>
        </authorList>
    </citation>
    <scope>NUCLEOTIDE SEQUENCE [LARGE SCALE GENOMIC DNA]</scope>
    <source>
        <strain evidence="4">cv. Dabenzi</strain>
    </source>
</reference>
<evidence type="ECO:0000256" key="1">
    <source>
        <dbReference type="SAM" id="MobiDB-lite"/>
    </source>
</evidence>
<feature type="compositionally biased region" description="Basic and acidic residues" evidence="1">
    <location>
        <begin position="114"/>
        <end position="138"/>
    </location>
</feature>
<sequence length="138" mass="15936">MHAVELNLKEKQQSAPATPHHRPQHQPRIEPQSEATTDATPKEKKQRSFEAQNLANNQKEKQQMSPPIRNLEQKGDGKRRRGGESYRTCRQRKENDGVESRTVPGESCSSCLSEGERWSQERGERMEKTEETRRRTIG</sequence>
<organism evidence="2 4">
    <name type="scientific">Punica granatum</name>
    <name type="common">Pomegranate</name>
    <dbReference type="NCBI Taxonomy" id="22663"/>
    <lineage>
        <taxon>Eukaryota</taxon>
        <taxon>Viridiplantae</taxon>
        <taxon>Streptophyta</taxon>
        <taxon>Embryophyta</taxon>
        <taxon>Tracheophyta</taxon>
        <taxon>Spermatophyta</taxon>
        <taxon>Magnoliopsida</taxon>
        <taxon>eudicotyledons</taxon>
        <taxon>Gunneridae</taxon>
        <taxon>Pentapetalae</taxon>
        <taxon>rosids</taxon>
        <taxon>malvids</taxon>
        <taxon>Myrtales</taxon>
        <taxon>Lythraceae</taxon>
        <taxon>Punica</taxon>
    </lineage>
</organism>
<feature type="region of interest" description="Disordered" evidence="1">
    <location>
        <begin position="1"/>
        <end position="138"/>
    </location>
</feature>
<evidence type="ECO:0000313" key="3">
    <source>
        <dbReference type="EMBL" id="PKI72969.1"/>
    </source>
</evidence>
<dbReference type="EMBL" id="MTKT01002534">
    <property type="protein sequence ID" value="OWM77638.1"/>
    <property type="molecule type" value="Genomic_DNA"/>
</dbReference>
<reference evidence="3 5" key="3">
    <citation type="submission" date="2017-11" db="EMBL/GenBank/DDBJ databases">
        <title>De-novo sequencing of pomegranate (Punica granatum L.) genome.</title>
        <authorList>
            <person name="Akparov Z."/>
            <person name="Amiraslanov A."/>
            <person name="Hajiyeva S."/>
            <person name="Abbasov M."/>
            <person name="Kaur K."/>
            <person name="Hamwieh A."/>
            <person name="Solovyev V."/>
            <person name="Salamov A."/>
            <person name="Braich B."/>
            <person name="Kosarev P."/>
            <person name="Mahmoud A."/>
            <person name="Hajiyev E."/>
            <person name="Babayeva S."/>
            <person name="Izzatullayeva V."/>
            <person name="Mammadov A."/>
            <person name="Mammadov A."/>
            <person name="Sharifova S."/>
            <person name="Ojaghi J."/>
            <person name="Eynullazada K."/>
            <person name="Bayramov B."/>
            <person name="Abdulazimova A."/>
            <person name="Shahmuradov I."/>
        </authorList>
    </citation>
    <scope>NUCLEOTIDE SEQUENCE [LARGE SCALE GENOMIC DNA]</scope>
    <source>
        <strain evidence="3">AG2017</strain>
        <strain evidence="5">cv. AG2017</strain>
        <tissue evidence="3">Leaf</tissue>
    </source>
</reference>
<name>A0A218WYI8_PUNGR</name>
<keyword evidence="5" id="KW-1185">Reference proteome</keyword>